<keyword evidence="6 9" id="KW-1133">Transmembrane helix</keyword>
<dbReference type="GeneID" id="68358204"/>
<feature type="transmembrane region" description="Helical" evidence="9">
    <location>
        <begin position="494"/>
        <end position="518"/>
    </location>
</feature>
<reference evidence="11" key="1">
    <citation type="submission" date="2021-09" db="EMBL/GenBank/DDBJ databases">
        <title>A high-quality genome of the endoparasitic fungus Hirsutella rhossiliensis with a comparison of Hirsutella genomes reveals transposable elements contributing to genome size variation.</title>
        <authorList>
            <person name="Lin R."/>
            <person name="Jiao Y."/>
            <person name="Sun X."/>
            <person name="Ling J."/>
            <person name="Xie B."/>
            <person name="Cheng X."/>
        </authorList>
    </citation>
    <scope>NUCLEOTIDE SEQUENCE</scope>
    <source>
        <strain evidence="11">HR02</strain>
    </source>
</reference>
<name>A0A9P8MRZ7_9HYPO</name>
<dbReference type="AlphaFoldDB" id="A0A9P8MRZ7"/>
<comment type="subcellular location">
    <subcellularLocation>
        <location evidence="1">Membrane</location>
        <topology evidence="1">Multi-pass membrane protein</topology>
    </subcellularLocation>
</comment>
<accession>A0A9P8MRZ7</accession>
<feature type="transmembrane region" description="Helical" evidence="9">
    <location>
        <begin position="618"/>
        <end position="641"/>
    </location>
</feature>
<evidence type="ECO:0000256" key="5">
    <source>
        <dbReference type="ARBA" id="ARBA00022970"/>
    </source>
</evidence>
<keyword evidence="12" id="KW-1185">Reference proteome</keyword>
<keyword evidence="7 9" id="KW-0472">Membrane</keyword>
<feature type="transmembrane region" description="Helical" evidence="9">
    <location>
        <begin position="457"/>
        <end position="482"/>
    </location>
</feature>
<evidence type="ECO:0000256" key="8">
    <source>
        <dbReference type="SAM" id="MobiDB-lite"/>
    </source>
</evidence>
<evidence type="ECO:0000256" key="4">
    <source>
        <dbReference type="ARBA" id="ARBA00022692"/>
    </source>
</evidence>
<organism evidence="11 12">
    <name type="scientific">Hirsutella rhossiliensis</name>
    <dbReference type="NCBI Taxonomy" id="111463"/>
    <lineage>
        <taxon>Eukaryota</taxon>
        <taxon>Fungi</taxon>
        <taxon>Dikarya</taxon>
        <taxon>Ascomycota</taxon>
        <taxon>Pezizomycotina</taxon>
        <taxon>Sordariomycetes</taxon>
        <taxon>Hypocreomycetidae</taxon>
        <taxon>Hypocreales</taxon>
        <taxon>Ophiocordycipitaceae</taxon>
        <taxon>Hirsutella</taxon>
    </lineage>
</organism>
<feature type="domain" description="Amino acid transporter transmembrane" evidence="10">
    <location>
        <begin position="277"/>
        <end position="670"/>
    </location>
</feature>
<evidence type="ECO:0000256" key="7">
    <source>
        <dbReference type="ARBA" id="ARBA00023136"/>
    </source>
</evidence>
<dbReference type="InterPro" id="IPR013057">
    <property type="entry name" value="AA_transpt_TM"/>
</dbReference>
<protein>
    <submittedName>
        <fullName evidence="11">Transmembrane amino acid transporter protein</fullName>
    </submittedName>
</protein>
<sequence>MTSPPASRDEHPRRPSPPASQTSSALAEEQALLDDDDDVSVASIAHRARRRSSVSNRLASVADIGGVNSFRSFARSWHRAASFAEVIPRRPSLVLNPDQRPFNDLGGDGAQPFPYFSPGPAPAPHTSLLGQHLERSPWSASWTSSESSTGVDPRVAAGARDDLREGGGKALLDTEMAAGALPPASPPGRSTIFAAPPHLATPSVIGSYGSFRSQHYGTIRSRPSFSHASGWRARRDDDGDVAAGVLDDDDAALGEHQPILVKEVKQGDKIVLAVEGQSTLPQSIFNSVNALIGIGLLSLPLALKMSGWLIGLPLLTLMALVATHTGKLLGKCMEMDPSLITYSDLAYVSFGARARVVVSALFTLELIGACVALMILFADSLDLLLPGFASVNIWKCICAVLVLILNTLPLRLLSYTSVVGIFSTCALVCIVVADGLVKHRTPGSLWEPAATHLLPSNWLALPLAYGLLASPWGAHCVFPSIYRDMRHPSKWKTGVNVSFSFSYALDTCLAIVGILMFGDGIKEMVTSNILDTPGFPEAPTILMCVFIAIIPLTKIPLNSRPLVTTADVVCGLHPDQPAAGRRSAIVSSCLKALVRVLVFAVLLLISIVFPAFDSVCAFLGAALCSIISIILPISFYLKLYWRHISLGERVVSWLLLGLFSTLGLVGTIWSFLPKHLLGSH</sequence>
<evidence type="ECO:0000256" key="2">
    <source>
        <dbReference type="ARBA" id="ARBA00008066"/>
    </source>
</evidence>
<keyword evidence="4 9" id="KW-0812">Transmembrane</keyword>
<evidence type="ECO:0000256" key="9">
    <source>
        <dbReference type="SAM" id="Phobius"/>
    </source>
</evidence>
<keyword evidence="3" id="KW-0813">Transport</keyword>
<feature type="transmembrane region" description="Helical" evidence="9">
    <location>
        <begin position="383"/>
        <end position="405"/>
    </location>
</feature>
<feature type="transmembrane region" description="Helical" evidence="9">
    <location>
        <begin position="356"/>
        <end position="377"/>
    </location>
</feature>
<dbReference type="GO" id="GO:0015179">
    <property type="term" value="F:L-amino acid transmembrane transporter activity"/>
    <property type="evidence" value="ECO:0007669"/>
    <property type="project" value="TreeGrafter"/>
</dbReference>
<evidence type="ECO:0000259" key="10">
    <source>
        <dbReference type="Pfam" id="PF01490"/>
    </source>
</evidence>
<evidence type="ECO:0000313" key="11">
    <source>
        <dbReference type="EMBL" id="KAH0960054.1"/>
    </source>
</evidence>
<evidence type="ECO:0000256" key="1">
    <source>
        <dbReference type="ARBA" id="ARBA00004141"/>
    </source>
</evidence>
<keyword evidence="5" id="KW-0029">Amino-acid transport</keyword>
<comment type="similarity">
    <text evidence="2">Belongs to the amino acid/polyamine transporter 2 family.</text>
</comment>
<dbReference type="Proteomes" id="UP000824596">
    <property type="component" value="Unassembled WGS sequence"/>
</dbReference>
<gene>
    <name evidence="11" type="ORF">HRG_09075</name>
</gene>
<feature type="transmembrane region" description="Helical" evidence="9">
    <location>
        <begin position="592"/>
        <end position="612"/>
    </location>
</feature>
<dbReference type="Pfam" id="PF01490">
    <property type="entry name" value="Aa_trans"/>
    <property type="match status" value="1"/>
</dbReference>
<evidence type="ECO:0000313" key="12">
    <source>
        <dbReference type="Proteomes" id="UP000824596"/>
    </source>
</evidence>
<dbReference type="RefSeq" id="XP_044717567.1">
    <property type="nucleotide sequence ID" value="XM_044867546.1"/>
</dbReference>
<dbReference type="PANTHER" id="PTHR22950:SF692">
    <property type="entry name" value="TRANSMEMBRANE AMINO ACID TRANSPORTER FAMILY PROTEIN"/>
    <property type="match status" value="1"/>
</dbReference>
<dbReference type="OrthoDB" id="655540at2759"/>
<dbReference type="PANTHER" id="PTHR22950">
    <property type="entry name" value="AMINO ACID TRANSPORTER"/>
    <property type="match status" value="1"/>
</dbReference>
<feature type="transmembrane region" description="Helical" evidence="9">
    <location>
        <begin position="412"/>
        <end position="437"/>
    </location>
</feature>
<comment type="caution">
    <text evidence="11">The sequence shown here is derived from an EMBL/GenBank/DDBJ whole genome shotgun (WGS) entry which is preliminary data.</text>
</comment>
<proteinExistence type="inferred from homology"/>
<feature type="region of interest" description="Disordered" evidence="8">
    <location>
        <begin position="1"/>
        <end position="34"/>
    </location>
</feature>
<dbReference type="GO" id="GO:0005774">
    <property type="term" value="C:vacuolar membrane"/>
    <property type="evidence" value="ECO:0007669"/>
    <property type="project" value="TreeGrafter"/>
</dbReference>
<dbReference type="EMBL" id="JAIZPD010000011">
    <property type="protein sequence ID" value="KAH0960054.1"/>
    <property type="molecule type" value="Genomic_DNA"/>
</dbReference>
<evidence type="ECO:0000256" key="6">
    <source>
        <dbReference type="ARBA" id="ARBA00022989"/>
    </source>
</evidence>
<feature type="transmembrane region" description="Helical" evidence="9">
    <location>
        <begin position="538"/>
        <end position="557"/>
    </location>
</feature>
<feature type="transmembrane region" description="Helical" evidence="9">
    <location>
        <begin position="653"/>
        <end position="672"/>
    </location>
</feature>
<feature type="transmembrane region" description="Helical" evidence="9">
    <location>
        <begin position="308"/>
        <end position="329"/>
    </location>
</feature>
<evidence type="ECO:0000256" key="3">
    <source>
        <dbReference type="ARBA" id="ARBA00022448"/>
    </source>
</evidence>